<keyword evidence="5" id="KW-1185">Reference proteome</keyword>
<dbReference type="GO" id="GO:0006654">
    <property type="term" value="P:phosphatidic acid biosynthetic process"/>
    <property type="evidence" value="ECO:0007669"/>
    <property type="project" value="TreeGrafter"/>
</dbReference>
<evidence type="ECO:0000256" key="1">
    <source>
        <dbReference type="ARBA" id="ARBA00038097"/>
    </source>
</evidence>
<reference evidence="4" key="1">
    <citation type="submission" date="2023-01" db="EMBL/GenBank/DDBJ databases">
        <title>Metagenome sequencing of chrysophaentin producing Chrysophaeum taylorii.</title>
        <authorList>
            <person name="Davison J."/>
            <person name="Bewley C."/>
        </authorList>
    </citation>
    <scope>NUCLEOTIDE SEQUENCE</scope>
    <source>
        <strain evidence="4">NIES-1699</strain>
    </source>
</reference>
<gene>
    <name evidence="4" type="ORF">CTAYLR_008514</name>
</gene>
<dbReference type="InterPro" id="IPR029058">
    <property type="entry name" value="AB_hydrolase_fold"/>
</dbReference>
<dbReference type="InterPro" id="IPR000073">
    <property type="entry name" value="AB_hydrolase_1"/>
</dbReference>
<dbReference type="Proteomes" id="UP001230188">
    <property type="component" value="Unassembled WGS sequence"/>
</dbReference>
<dbReference type="PANTHER" id="PTHR42886">
    <property type="entry name" value="RE40534P-RELATED"/>
    <property type="match status" value="1"/>
</dbReference>
<evidence type="ECO:0000313" key="5">
    <source>
        <dbReference type="Proteomes" id="UP001230188"/>
    </source>
</evidence>
<evidence type="ECO:0000256" key="2">
    <source>
        <dbReference type="SAM" id="MobiDB-lite"/>
    </source>
</evidence>
<proteinExistence type="inferred from homology"/>
<dbReference type="GO" id="GO:0055088">
    <property type="term" value="P:lipid homeostasis"/>
    <property type="evidence" value="ECO:0007669"/>
    <property type="project" value="TreeGrafter"/>
</dbReference>
<name>A0AAD7U9T4_9STRA</name>
<feature type="domain" description="AB hydrolase-1" evidence="3">
    <location>
        <begin position="57"/>
        <end position="177"/>
    </location>
</feature>
<dbReference type="GO" id="GO:0052689">
    <property type="term" value="F:carboxylic ester hydrolase activity"/>
    <property type="evidence" value="ECO:0007669"/>
    <property type="project" value="TreeGrafter"/>
</dbReference>
<dbReference type="AlphaFoldDB" id="A0AAD7U9T4"/>
<dbReference type="Gene3D" id="3.40.50.1820">
    <property type="entry name" value="alpha/beta hydrolase"/>
    <property type="match status" value="1"/>
</dbReference>
<dbReference type="SUPFAM" id="SSF53474">
    <property type="entry name" value="alpha/beta-Hydrolases"/>
    <property type="match status" value="1"/>
</dbReference>
<comment type="similarity">
    <text evidence="1">Belongs to the peptidase S33 family. ABHD4/ABHD5 subfamily.</text>
</comment>
<dbReference type="Pfam" id="PF00561">
    <property type="entry name" value="Abhydrolase_1"/>
    <property type="match status" value="1"/>
</dbReference>
<feature type="region of interest" description="Disordered" evidence="2">
    <location>
        <begin position="339"/>
        <end position="375"/>
    </location>
</feature>
<accession>A0AAD7U9T4</accession>
<dbReference type="PRINTS" id="PR00111">
    <property type="entry name" value="ABHYDROLASE"/>
</dbReference>
<dbReference type="EMBL" id="JAQMWT010000470">
    <property type="protein sequence ID" value="KAJ8600845.1"/>
    <property type="molecule type" value="Genomic_DNA"/>
</dbReference>
<dbReference type="GO" id="GO:0042171">
    <property type="term" value="F:lysophosphatidic acid acyltransferase activity"/>
    <property type="evidence" value="ECO:0007669"/>
    <property type="project" value="TreeGrafter"/>
</dbReference>
<organism evidence="4 5">
    <name type="scientific">Chrysophaeum taylorii</name>
    <dbReference type="NCBI Taxonomy" id="2483200"/>
    <lineage>
        <taxon>Eukaryota</taxon>
        <taxon>Sar</taxon>
        <taxon>Stramenopiles</taxon>
        <taxon>Ochrophyta</taxon>
        <taxon>Pelagophyceae</taxon>
        <taxon>Pelagomonadales</taxon>
        <taxon>Pelagomonadaceae</taxon>
        <taxon>Chrysophaeum</taxon>
    </lineage>
</organism>
<comment type="caution">
    <text evidence="4">The sequence shown here is derived from an EMBL/GenBank/DDBJ whole genome shotgun (WGS) entry which is preliminary data.</text>
</comment>
<sequence>MVVVVRRRRSLLSVAETALQRRAEELWRPLAPEVRCRVDDCVGIHSVSYDREGGGGPVVVCLHGYGSGSGIYCSSLPLVAAKGPKVHAIDMPGCGLSERRREWSRLSREEARDLVTLRLEKWREKMAYETISLVGHSVGAVLATAYAERFPDRVDRLVLASPAGLPAPSTPASLAWRLLWRHVSPFDVVRLFPERGRRWLAMYVDRRFRVNFKPELADYFYHNVLHSHASLGSVLHALFLEPPGPWGPQFSKTPLEPRLANLPSRLSFIYGTRDWMIDAPAFRIAARRPATVAFVARASHNLQLDNPTAFADALLAALDLRPTIPPIFVNHGNSSARRTVFPGSGQLTPSSHPTAPAAGPQAVPVLSPSSSSSSA</sequence>
<evidence type="ECO:0000259" key="3">
    <source>
        <dbReference type="Pfam" id="PF00561"/>
    </source>
</evidence>
<evidence type="ECO:0000313" key="4">
    <source>
        <dbReference type="EMBL" id="KAJ8600845.1"/>
    </source>
</evidence>
<dbReference type="PANTHER" id="PTHR42886:SF29">
    <property type="entry name" value="PUMMELIG, ISOFORM A"/>
    <property type="match status" value="1"/>
</dbReference>
<protein>
    <recommendedName>
        <fullName evidence="3">AB hydrolase-1 domain-containing protein</fullName>
    </recommendedName>
</protein>